<dbReference type="Proteomes" id="UP000499080">
    <property type="component" value="Unassembled WGS sequence"/>
</dbReference>
<dbReference type="EMBL" id="BGPR01052095">
    <property type="protein sequence ID" value="GBO28965.1"/>
    <property type="molecule type" value="Genomic_DNA"/>
</dbReference>
<protein>
    <submittedName>
        <fullName evidence="2">Uncharacterized protein</fullName>
    </submittedName>
</protein>
<feature type="region of interest" description="Disordered" evidence="1">
    <location>
        <begin position="1"/>
        <end position="53"/>
    </location>
</feature>
<feature type="compositionally biased region" description="Polar residues" evidence="1">
    <location>
        <begin position="7"/>
        <end position="18"/>
    </location>
</feature>
<organism evidence="2 3">
    <name type="scientific">Araneus ventricosus</name>
    <name type="common">Orbweaver spider</name>
    <name type="synonym">Epeira ventricosa</name>
    <dbReference type="NCBI Taxonomy" id="182803"/>
    <lineage>
        <taxon>Eukaryota</taxon>
        <taxon>Metazoa</taxon>
        <taxon>Ecdysozoa</taxon>
        <taxon>Arthropoda</taxon>
        <taxon>Chelicerata</taxon>
        <taxon>Arachnida</taxon>
        <taxon>Araneae</taxon>
        <taxon>Araneomorphae</taxon>
        <taxon>Entelegynae</taxon>
        <taxon>Araneoidea</taxon>
        <taxon>Araneidae</taxon>
        <taxon>Araneus</taxon>
    </lineage>
</organism>
<proteinExistence type="predicted"/>
<name>A0A4Y2VVP2_ARAVE</name>
<evidence type="ECO:0000313" key="2">
    <source>
        <dbReference type="EMBL" id="GBO28965.1"/>
    </source>
</evidence>
<evidence type="ECO:0000256" key="1">
    <source>
        <dbReference type="SAM" id="MobiDB-lite"/>
    </source>
</evidence>
<dbReference type="AlphaFoldDB" id="A0A4Y2VVP2"/>
<feature type="region of interest" description="Disordered" evidence="1">
    <location>
        <begin position="62"/>
        <end position="81"/>
    </location>
</feature>
<reference evidence="2 3" key="1">
    <citation type="journal article" date="2019" name="Sci. Rep.">
        <title>Orb-weaving spider Araneus ventricosus genome elucidates the spidroin gene catalogue.</title>
        <authorList>
            <person name="Kono N."/>
            <person name="Nakamura H."/>
            <person name="Ohtoshi R."/>
            <person name="Moran D.A.P."/>
            <person name="Shinohara A."/>
            <person name="Yoshida Y."/>
            <person name="Fujiwara M."/>
            <person name="Mori M."/>
            <person name="Tomita M."/>
            <person name="Arakawa K."/>
        </authorList>
    </citation>
    <scope>NUCLEOTIDE SEQUENCE [LARGE SCALE GENOMIC DNA]</scope>
</reference>
<comment type="caution">
    <text evidence="2">The sequence shown here is derived from an EMBL/GenBank/DDBJ whole genome shotgun (WGS) entry which is preliminary data.</text>
</comment>
<feature type="compositionally biased region" description="Polar residues" evidence="1">
    <location>
        <begin position="62"/>
        <end position="79"/>
    </location>
</feature>
<feature type="compositionally biased region" description="Basic and acidic residues" evidence="1">
    <location>
        <begin position="35"/>
        <end position="50"/>
    </location>
</feature>
<gene>
    <name evidence="2" type="ORF">AVEN_164396_1</name>
</gene>
<evidence type="ECO:0000313" key="3">
    <source>
        <dbReference type="Proteomes" id="UP000499080"/>
    </source>
</evidence>
<keyword evidence="3" id="KW-1185">Reference proteome</keyword>
<accession>A0A4Y2VVP2</accession>
<sequence length="116" mass="12942">MSSSSSTLSQELQQAWDTDSSDKMSRNGALAQERVSWDTDLNKDDTDSKVTRCQKQQITFGSRTSWRTQIPSSNENSRGATLAQRHLGGQILSDREVKTAVQHCPPKNILEDTDSK</sequence>